<protein>
    <submittedName>
        <fullName evidence="1">Uncharacterized protein</fullName>
    </submittedName>
</protein>
<dbReference type="Proteomes" id="UP001237156">
    <property type="component" value="Unassembled WGS sequence"/>
</dbReference>
<sequence length="132" mass="14638">MFFTRLAIVIGAFPLMLADEIIGAIQYEYLCKRYGISSADLSKAKGKKVIINRTEGGFVPHTALPIEEDFISLTDAQTKETLATFRAYGTSGGGWLTTYTWVGINGSSPMFIHSKCFYYQGEYANNQISIVE</sequence>
<keyword evidence="2" id="KW-1185">Reference proteome</keyword>
<evidence type="ECO:0000313" key="1">
    <source>
        <dbReference type="EMBL" id="MDG9699612.1"/>
    </source>
</evidence>
<gene>
    <name evidence="1" type="ORF">QB898_07800</name>
</gene>
<accession>A0AAW6RNS7</accession>
<reference evidence="1 2" key="1">
    <citation type="submission" date="2023-04" db="EMBL/GenBank/DDBJ databases">
        <title>Ottowia paracancer sp. nov., isolated from human stomach.</title>
        <authorList>
            <person name="Song Y."/>
        </authorList>
    </citation>
    <scope>NUCLEOTIDE SEQUENCE [LARGE SCALE GENOMIC DNA]</scope>
    <source>
        <strain evidence="1 2">10c7w1</strain>
    </source>
</reference>
<dbReference type="AlphaFoldDB" id="A0AAW6RNS7"/>
<dbReference type="EMBL" id="JARVII010000014">
    <property type="protein sequence ID" value="MDG9699612.1"/>
    <property type="molecule type" value="Genomic_DNA"/>
</dbReference>
<proteinExistence type="predicted"/>
<comment type="caution">
    <text evidence="1">The sequence shown here is derived from an EMBL/GenBank/DDBJ whole genome shotgun (WGS) entry which is preliminary data.</text>
</comment>
<dbReference type="RefSeq" id="WP_279524480.1">
    <property type="nucleotide sequence ID" value="NZ_JARVII010000014.1"/>
</dbReference>
<organism evidence="1 2">
    <name type="scientific">Ottowia cancrivicina</name>
    <dbReference type="NCBI Taxonomy" id="3040346"/>
    <lineage>
        <taxon>Bacteria</taxon>
        <taxon>Pseudomonadati</taxon>
        <taxon>Pseudomonadota</taxon>
        <taxon>Betaproteobacteria</taxon>
        <taxon>Burkholderiales</taxon>
        <taxon>Comamonadaceae</taxon>
        <taxon>Ottowia</taxon>
    </lineage>
</organism>
<name>A0AAW6RNS7_9BURK</name>
<evidence type="ECO:0000313" key="2">
    <source>
        <dbReference type="Proteomes" id="UP001237156"/>
    </source>
</evidence>